<evidence type="ECO:0000256" key="15">
    <source>
        <dbReference type="ARBA" id="ARBA00023271"/>
    </source>
</evidence>
<evidence type="ECO:0000256" key="20">
    <source>
        <dbReference type="ARBA" id="ARBA00075597"/>
    </source>
</evidence>
<evidence type="ECO:0000256" key="4">
    <source>
        <dbReference type="ARBA" id="ARBA00022741"/>
    </source>
</evidence>
<dbReference type="InterPro" id="IPR019192">
    <property type="entry name" value="Ribosomal_mL40"/>
</dbReference>
<evidence type="ECO:0000256" key="6">
    <source>
        <dbReference type="ARBA" id="ARBA00022801"/>
    </source>
</evidence>
<evidence type="ECO:0000256" key="9">
    <source>
        <dbReference type="ARBA" id="ARBA00022946"/>
    </source>
</evidence>
<evidence type="ECO:0000256" key="5">
    <source>
        <dbReference type="ARBA" id="ARBA00022792"/>
    </source>
</evidence>
<keyword evidence="12" id="KW-0496">Mitochondrion</keyword>
<organism evidence="21">
    <name type="scientific">Cyprideis torosa</name>
    <dbReference type="NCBI Taxonomy" id="163714"/>
    <lineage>
        <taxon>Eukaryota</taxon>
        <taxon>Metazoa</taxon>
        <taxon>Ecdysozoa</taxon>
        <taxon>Arthropoda</taxon>
        <taxon>Crustacea</taxon>
        <taxon>Oligostraca</taxon>
        <taxon>Ostracoda</taxon>
        <taxon>Podocopa</taxon>
        <taxon>Podocopida</taxon>
        <taxon>Cytherocopina</taxon>
        <taxon>Cytheroidea</taxon>
        <taxon>Cytherideidae</taxon>
        <taxon>Cyprideis</taxon>
    </lineage>
</organism>
<dbReference type="GO" id="GO:0016787">
    <property type="term" value="F:hydrolase activity"/>
    <property type="evidence" value="ECO:0007669"/>
    <property type="project" value="UniProtKB-KW"/>
</dbReference>
<keyword evidence="11" id="KW-0446">Lipid-binding</keyword>
<keyword evidence="6" id="KW-0378">Hydrolase</keyword>
<dbReference type="Pfam" id="PF09812">
    <property type="entry name" value="MRP-L28"/>
    <property type="match status" value="1"/>
</dbReference>
<dbReference type="InterPro" id="IPR007694">
    <property type="entry name" value="DNA_helicase_DnaB-like_C"/>
</dbReference>
<evidence type="ECO:0000256" key="10">
    <source>
        <dbReference type="ARBA" id="ARBA00022980"/>
    </source>
</evidence>
<evidence type="ECO:0000256" key="8">
    <source>
        <dbReference type="ARBA" id="ARBA00022840"/>
    </source>
</evidence>
<evidence type="ECO:0000256" key="13">
    <source>
        <dbReference type="ARBA" id="ARBA00023136"/>
    </source>
</evidence>
<protein>
    <recommendedName>
        <fullName evidence="17">Large ribosomal subunit protein mL40</fullName>
        <ecNumber evidence="18">5.6.2.3</ecNumber>
    </recommendedName>
    <alternativeName>
        <fullName evidence="20">Twinkle protein, mitochondrial</fullName>
    </alternativeName>
</protein>
<dbReference type="GO" id="GO:0003697">
    <property type="term" value="F:single-stranded DNA binding"/>
    <property type="evidence" value="ECO:0007669"/>
    <property type="project" value="InterPro"/>
</dbReference>
<proteinExistence type="inferred from homology"/>
<evidence type="ECO:0000256" key="3">
    <source>
        <dbReference type="ARBA" id="ARBA00009360"/>
    </source>
</evidence>
<comment type="similarity">
    <text evidence="3">Belongs to the mitochondrion-specific ribosomal protein mL40 family.</text>
</comment>
<evidence type="ECO:0000256" key="7">
    <source>
        <dbReference type="ARBA" id="ARBA00022806"/>
    </source>
</evidence>
<evidence type="ECO:0000256" key="11">
    <source>
        <dbReference type="ARBA" id="ARBA00023121"/>
    </source>
</evidence>
<keyword evidence="7" id="KW-0347">Helicase</keyword>
<gene>
    <name evidence="21" type="ORF">CTOB1V02_LOCUS1050</name>
</gene>
<dbReference type="InterPro" id="IPR027032">
    <property type="entry name" value="Twinkle-like"/>
</dbReference>
<dbReference type="PROSITE" id="PS51199">
    <property type="entry name" value="SF4_HELICASE"/>
    <property type="match status" value="1"/>
</dbReference>
<dbReference type="InterPro" id="IPR027417">
    <property type="entry name" value="P-loop_NTPase"/>
</dbReference>
<evidence type="ECO:0000256" key="17">
    <source>
        <dbReference type="ARBA" id="ARBA00035192"/>
    </source>
</evidence>
<accession>A0A7R8ZGR8</accession>
<dbReference type="GO" id="GO:0005743">
    <property type="term" value="C:mitochondrial inner membrane"/>
    <property type="evidence" value="ECO:0007669"/>
    <property type="project" value="UniProtKB-SubCell"/>
</dbReference>
<dbReference type="GO" id="GO:0043139">
    <property type="term" value="F:5'-3' DNA helicase activity"/>
    <property type="evidence" value="ECO:0007669"/>
    <property type="project" value="UniProtKB-EC"/>
</dbReference>
<dbReference type="AlphaFoldDB" id="A0A7R8ZGR8"/>
<evidence type="ECO:0000256" key="2">
    <source>
        <dbReference type="ARBA" id="ARBA00004637"/>
    </source>
</evidence>
<keyword evidence="10" id="KW-0689">Ribosomal protein</keyword>
<reference evidence="21" key="1">
    <citation type="submission" date="2020-11" db="EMBL/GenBank/DDBJ databases">
        <authorList>
            <person name="Tran Van P."/>
        </authorList>
    </citation>
    <scope>NUCLEOTIDE SEQUENCE</scope>
</reference>
<name>A0A7R8ZGR8_9CRUS</name>
<dbReference type="SUPFAM" id="SSF52540">
    <property type="entry name" value="P-loop containing nucleoside triphosphate hydrolases"/>
    <property type="match status" value="1"/>
</dbReference>
<keyword evidence="9" id="KW-0809">Transit peptide</keyword>
<evidence type="ECO:0000256" key="18">
    <source>
        <dbReference type="ARBA" id="ARBA00044969"/>
    </source>
</evidence>
<evidence type="ECO:0000256" key="16">
    <source>
        <dbReference type="ARBA" id="ARBA00023274"/>
    </source>
</evidence>
<dbReference type="EMBL" id="OB660144">
    <property type="protein sequence ID" value="CAD7223055.1"/>
    <property type="molecule type" value="Genomic_DNA"/>
</dbReference>
<dbReference type="GO" id="GO:0005524">
    <property type="term" value="F:ATP binding"/>
    <property type="evidence" value="ECO:0007669"/>
    <property type="project" value="UniProtKB-KW"/>
</dbReference>
<dbReference type="CDD" id="cd01122">
    <property type="entry name" value="Twinkle_C"/>
    <property type="match status" value="1"/>
</dbReference>
<dbReference type="GO" id="GO:1990904">
    <property type="term" value="C:ribonucleoprotein complex"/>
    <property type="evidence" value="ECO:0007669"/>
    <property type="project" value="UniProtKB-KW"/>
</dbReference>
<comment type="subcellular location">
    <subcellularLocation>
        <location evidence="2">Mitochondrion inner membrane</location>
        <topology evidence="2">Peripheral membrane protein</topology>
    </subcellularLocation>
    <subcellularLocation>
        <location evidence="1">Mitochondrion matrix</location>
        <location evidence="1">Mitochondrion nucleoid</location>
    </subcellularLocation>
</comment>
<dbReference type="GO" id="GO:0008289">
    <property type="term" value="F:lipid binding"/>
    <property type="evidence" value="ECO:0007669"/>
    <property type="project" value="UniProtKB-KW"/>
</dbReference>
<keyword evidence="16" id="KW-0687">Ribonucleoprotein</keyword>
<evidence type="ECO:0000256" key="14">
    <source>
        <dbReference type="ARBA" id="ARBA00023235"/>
    </source>
</evidence>
<evidence type="ECO:0000313" key="21">
    <source>
        <dbReference type="EMBL" id="CAD7223055.1"/>
    </source>
</evidence>
<dbReference type="Gene3D" id="3.40.50.300">
    <property type="entry name" value="P-loop containing nucleotide triphosphate hydrolases"/>
    <property type="match status" value="1"/>
</dbReference>
<dbReference type="Pfam" id="PF13481">
    <property type="entry name" value="AAA_25"/>
    <property type="match status" value="1"/>
</dbReference>
<comment type="catalytic activity">
    <reaction evidence="19">
        <text>ATP + H2O = ADP + phosphate + H(+)</text>
        <dbReference type="Rhea" id="RHEA:13065"/>
        <dbReference type="ChEBI" id="CHEBI:15377"/>
        <dbReference type="ChEBI" id="CHEBI:15378"/>
        <dbReference type="ChEBI" id="CHEBI:30616"/>
        <dbReference type="ChEBI" id="CHEBI:43474"/>
        <dbReference type="ChEBI" id="CHEBI:456216"/>
        <dbReference type="EC" id="5.6.2.3"/>
    </reaction>
</comment>
<evidence type="ECO:0000256" key="19">
    <source>
        <dbReference type="ARBA" id="ARBA00048954"/>
    </source>
</evidence>
<dbReference type="GO" id="GO:0042645">
    <property type="term" value="C:mitochondrial nucleoid"/>
    <property type="evidence" value="ECO:0007669"/>
    <property type="project" value="UniProtKB-SubCell"/>
</dbReference>
<feature type="non-terminal residue" evidence="21">
    <location>
        <position position="1"/>
    </location>
</feature>
<evidence type="ECO:0000256" key="1">
    <source>
        <dbReference type="ARBA" id="ARBA00004436"/>
    </source>
</evidence>
<sequence length="759" mass="86109">SSLPPLFSCLPSRKKPTKVLDPEKRGKTSESLYKVHNFSDHNLHNFSDTLCEKSSSFSSLTPSKVKQKLESLGVKVKKGHTCYSMCCPCVKPGNKQDGTTVSGTLYLNFVTGHFSCLECLESGDWERLLRFFKDYSEAGFQGDKLPAKPVNDPNVMKEIKNTDSVRKFDDDAITEILETFNLTTVQLTSLKTSDARWSKDDQTIWLPLKGPTGNTLGLRKIHMKDGERRETQIPGDCNVPFGFPNKRKGDTVVLTDRAADALALQQFTKFPVFSLPFETRRLPPEMLPVLETFSKVILWFRGDGPSWDAVKNFSKKLGDHRCYYVSPGECKLSPIEAISSNVDPKKVLANVRPLSHKAIASFCSLREAVKAELTMPDQVAGVKWTRFPVLNDILKGHRRGELTVFTGPTGAGKTTFLSEYSLDLCANGVNTLWGSFELPTVRLARTMLHQYSMLNMEHHMDQFDELCDEFERLPMYFTTLFGETSLRQLLDAMTHAVYVYDIAHIIIDNLQFMMGTPESDRTIIDRFYRQDIAVGAFRKFATQNDCHVTLVVHPRKEQAGADELTVSSFFGGAKVTQEADNVLILQDKKFFGNRSKKFIQVAKNRYCGDLGLMPLEFNKDCLCFKTPKKRTEKPEGRGMDSLEEHPILADQLRQSGVRDRPAVELSREEEDRVRDLCVAWTRYRRQTMEKDYDSVAALVHSQTKALKELEKESKALYDAAIQVDNQLVSYFIQATPEQPACYEYKCATGNFQDTTRKWE</sequence>
<dbReference type="PANTHER" id="PTHR12873:SF0">
    <property type="entry name" value="TWINKLE MTDNA HELICASE"/>
    <property type="match status" value="1"/>
</dbReference>
<keyword evidence="13" id="KW-0472">Membrane</keyword>
<dbReference type="Gene3D" id="3.40.1360.10">
    <property type="match status" value="1"/>
</dbReference>
<keyword evidence="8" id="KW-0067">ATP-binding</keyword>
<dbReference type="FunFam" id="3.40.50.300:FF:000845">
    <property type="entry name" value="Mitochondrial helicase twinkle"/>
    <property type="match status" value="1"/>
</dbReference>
<keyword evidence="14" id="KW-0413">Isomerase</keyword>
<evidence type="ECO:0000256" key="12">
    <source>
        <dbReference type="ARBA" id="ARBA00023128"/>
    </source>
</evidence>
<keyword evidence="4" id="KW-0547">Nucleotide-binding</keyword>
<dbReference type="GO" id="GO:0006264">
    <property type="term" value="P:mitochondrial DNA replication"/>
    <property type="evidence" value="ECO:0007669"/>
    <property type="project" value="TreeGrafter"/>
</dbReference>
<dbReference type="Gene3D" id="6.10.250.3440">
    <property type="match status" value="1"/>
</dbReference>
<dbReference type="EC" id="5.6.2.3" evidence="18"/>
<dbReference type="OrthoDB" id="275278at2759"/>
<keyword evidence="5" id="KW-0999">Mitochondrion inner membrane</keyword>
<dbReference type="GO" id="GO:0005840">
    <property type="term" value="C:ribosome"/>
    <property type="evidence" value="ECO:0007669"/>
    <property type="project" value="UniProtKB-KW"/>
</dbReference>
<dbReference type="PANTHER" id="PTHR12873">
    <property type="entry name" value="T7-LIKE MITOCHONDRIAL DNA HELICASE"/>
    <property type="match status" value="1"/>
</dbReference>
<keyword evidence="15" id="KW-1135">Mitochondrion nucleoid</keyword>